<feature type="compositionally biased region" description="Pro residues" evidence="4">
    <location>
        <begin position="740"/>
        <end position="760"/>
    </location>
</feature>
<evidence type="ECO:0000313" key="6">
    <source>
        <dbReference type="WBParaSite" id="Hba_20668"/>
    </source>
</evidence>
<feature type="region of interest" description="Disordered" evidence="4">
    <location>
        <begin position="619"/>
        <end position="639"/>
    </location>
</feature>
<dbReference type="InterPro" id="IPR001680">
    <property type="entry name" value="WD40_rpt"/>
</dbReference>
<evidence type="ECO:0000313" key="5">
    <source>
        <dbReference type="Proteomes" id="UP000095283"/>
    </source>
</evidence>
<dbReference type="PROSITE" id="PS00678">
    <property type="entry name" value="WD_REPEATS_1"/>
    <property type="match status" value="1"/>
</dbReference>
<dbReference type="InterPro" id="IPR015943">
    <property type="entry name" value="WD40/YVTN_repeat-like_dom_sf"/>
</dbReference>
<dbReference type="WBParaSite" id="Hba_20668">
    <property type="protein sequence ID" value="Hba_20668"/>
    <property type="gene ID" value="Hba_20668"/>
</dbReference>
<dbReference type="PROSITE" id="PS50082">
    <property type="entry name" value="WD_REPEATS_2"/>
    <property type="match status" value="2"/>
</dbReference>
<name>A0A1I7XSF6_HETBA</name>
<feature type="repeat" description="WD" evidence="3">
    <location>
        <begin position="379"/>
        <end position="426"/>
    </location>
</feature>
<evidence type="ECO:0000256" key="1">
    <source>
        <dbReference type="ARBA" id="ARBA00022574"/>
    </source>
</evidence>
<accession>A0A1I7XSF6</accession>
<proteinExistence type="predicted"/>
<dbReference type="PANTHER" id="PTHR44099">
    <property type="entry name" value="RABCONNECTIN-3B, ISOFORM A"/>
    <property type="match status" value="1"/>
</dbReference>
<dbReference type="InterPro" id="IPR019775">
    <property type="entry name" value="WD40_repeat_CS"/>
</dbReference>
<dbReference type="PANTHER" id="PTHR44099:SF4">
    <property type="entry name" value="RABCONNECTIN-3B, ISOFORM A"/>
    <property type="match status" value="1"/>
</dbReference>
<dbReference type="InterPro" id="IPR049916">
    <property type="entry name" value="WDR72-like"/>
</dbReference>
<reference evidence="6" key="1">
    <citation type="submission" date="2016-11" db="UniProtKB">
        <authorList>
            <consortium name="WormBaseParasite"/>
        </authorList>
    </citation>
    <scope>IDENTIFICATION</scope>
</reference>
<dbReference type="SUPFAM" id="SSF50978">
    <property type="entry name" value="WD40 repeat-like"/>
    <property type="match status" value="1"/>
</dbReference>
<evidence type="ECO:0000256" key="3">
    <source>
        <dbReference type="PROSITE-ProRule" id="PRU00221"/>
    </source>
</evidence>
<feature type="region of interest" description="Disordered" evidence="4">
    <location>
        <begin position="740"/>
        <end position="763"/>
    </location>
</feature>
<organism evidence="5 6">
    <name type="scientific">Heterorhabditis bacteriophora</name>
    <name type="common">Entomopathogenic nematode worm</name>
    <dbReference type="NCBI Taxonomy" id="37862"/>
    <lineage>
        <taxon>Eukaryota</taxon>
        <taxon>Metazoa</taxon>
        <taxon>Ecdysozoa</taxon>
        <taxon>Nematoda</taxon>
        <taxon>Chromadorea</taxon>
        <taxon>Rhabditida</taxon>
        <taxon>Rhabditina</taxon>
        <taxon>Rhabditomorpha</taxon>
        <taxon>Strongyloidea</taxon>
        <taxon>Heterorhabditidae</taxon>
        <taxon>Heterorhabditis</taxon>
    </lineage>
</organism>
<dbReference type="GO" id="GO:0005737">
    <property type="term" value="C:cytoplasm"/>
    <property type="evidence" value="ECO:0007669"/>
    <property type="project" value="TreeGrafter"/>
</dbReference>
<evidence type="ECO:0000256" key="4">
    <source>
        <dbReference type="SAM" id="MobiDB-lite"/>
    </source>
</evidence>
<feature type="repeat" description="WD" evidence="3">
    <location>
        <begin position="66"/>
        <end position="88"/>
    </location>
</feature>
<dbReference type="AlphaFoldDB" id="A0A1I7XSF6"/>
<dbReference type="InterPro" id="IPR036322">
    <property type="entry name" value="WD40_repeat_dom_sf"/>
</dbReference>
<keyword evidence="5" id="KW-1185">Reference proteome</keyword>
<keyword evidence="1 3" id="KW-0853">WD repeat</keyword>
<dbReference type="Proteomes" id="UP000095283">
    <property type="component" value="Unplaced"/>
</dbReference>
<sequence>MASGESSPSAITGLVVPLVIWGSQPPENKMTVVRFLSDRTTVVTGNFFLNRWLKTLLIIYKFCRRFISASADGQICLWDMQDGRCIDSISTIYVHRFMQSYMYKSSRHTRSTRLFCVGDYSDIVVIDPQDLTVVFHLNSRVEPDWICSYAIVQRFNRPDQCIGLSMAGMIKIWSLVELEKKDMANSLYEDESKRLDIRDVRAVSFNPVNERIYLVVSSSNWQNYFGVGKPFEIAILEGVKTNLLMWLNEVSFSFAPQKDIETTFQVARASRNGQLLIWRIPRYDREFMRKFTSSNQLPLKYKGTFEESLSAVWKCLNGDPNTTMPVMDSGVVTCSLFVGSQGKLLLGRDDGVIVMTYACETLSRQLLDVPAERPTSRRLIGHRSAVRNLFYPHEHHSRFDIQVLLSGGDDFSVIVWNINTAVRLYRFTVHGGPIERFIVPPANASVYNYSFDYVGSLIGGIMNIDSSEEALTDGRSLSQVISKTDPSDANSVAGLSRRLTWQFESNLYLDVARLLLSLLHAWNLDEDLDSVCSKKLALNKPRHQLYFGNVSRHGQLSVVLPQRIRRSFDSFSTDVRWQASHSLTTTHLLAVISTANTLMGMRNATTQIRLLNYSRSRRSVAAPQPSLSKHPTKENPASERQQIKQGWSLLAALHCVLLPDHVRPKSSYAAPRIELLARRWQDSCVEIREAAQALLIRELSRLGATGRRRLIESWAPFLPPLLDPALSIFGARLQSSVPALPPSAPPIPPRQKHLPPPVEPVPESGVQQVRRNQATAIILLGVVGAEFGDELNRLHDIILQPSIKLFSIPWLAPYSNHVRRISIYFQVFFFSKKILRFVFFT</sequence>
<dbReference type="Gene3D" id="2.130.10.10">
    <property type="entry name" value="YVTN repeat-like/Quinoprotein amine dehydrogenase"/>
    <property type="match status" value="2"/>
</dbReference>
<evidence type="ECO:0000256" key="2">
    <source>
        <dbReference type="ARBA" id="ARBA00022737"/>
    </source>
</evidence>
<keyword evidence="2" id="KW-0677">Repeat</keyword>
<protein>
    <submittedName>
        <fullName evidence="6">WD_REPEATS_REGION domain-containing protein</fullName>
    </submittedName>
</protein>